<evidence type="ECO:0000313" key="2">
    <source>
        <dbReference type="EMBL" id="CAA9438436.1"/>
    </source>
</evidence>
<feature type="compositionally biased region" description="Pro residues" evidence="1">
    <location>
        <begin position="1"/>
        <end position="13"/>
    </location>
</feature>
<feature type="non-terminal residue" evidence="2">
    <location>
        <position position="1"/>
    </location>
</feature>
<dbReference type="AlphaFoldDB" id="A0A6J4QEF5"/>
<sequence length="117" mass="12148">SPPGPPTPGSPRWPRPRRPCCGERPGWPRTPCGPGPWRCWRTGAGGEAAPWRPPPWPRPPSRSTRASAWPRSSSSWPTTACPRAGCAPAPRPGSAAPPGGGGPAAVRVGPLPRTTGD</sequence>
<feature type="region of interest" description="Disordered" evidence="1">
    <location>
        <begin position="1"/>
        <end position="117"/>
    </location>
</feature>
<name>A0A6J4QEF5_9ACTN</name>
<accession>A0A6J4QEF5</accession>
<reference evidence="2" key="1">
    <citation type="submission" date="2020-02" db="EMBL/GenBank/DDBJ databases">
        <authorList>
            <person name="Meier V. D."/>
        </authorList>
    </citation>
    <scope>NUCLEOTIDE SEQUENCE</scope>
    <source>
        <strain evidence="2">AVDCRST_MAG35</strain>
    </source>
</reference>
<gene>
    <name evidence="2" type="ORF">AVDCRST_MAG35-3097</name>
</gene>
<evidence type="ECO:0000256" key="1">
    <source>
        <dbReference type="SAM" id="MobiDB-lite"/>
    </source>
</evidence>
<feature type="compositionally biased region" description="Pro residues" evidence="1">
    <location>
        <begin position="51"/>
        <end position="60"/>
    </location>
</feature>
<organism evidence="2">
    <name type="scientific">uncultured Quadrisphaera sp</name>
    <dbReference type="NCBI Taxonomy" id="904978"/>
    <lineage>
        <taxon>Bacteria</taxon>
        <taxon>Bacillati</taxon>
        <taxon>Actinomycetota</taxon>
        <taxon>Actinomycetes</taxon>
        <taxon>Kineosporiales</taxon>
        <taxon>Kineosporiaceae</taxon>
        <taxon>Quadrisphaera</taxon>
        <taxon>environmental samples</taxon>
    </lineage>
</organism>
<protein>
    <submittedName>
        <fullName evidence="2">Uncharacterized protein</fullName>
    </submittedName>
</protein>
<proteinExistence type="predicted"/>
<feature type="non-terminal residue" evidence="2">
    <location>
        <position position="117"/>
    </location>
</feature>
<feature type="compositionally biased region" description="Low complexity" evidence="1">
    <location>
        <begin position="61"/>
        <end position="97"/>
    </location>
</feature>
<dbReference type="EMBL" id="CADCUY010000588">
    <property type="protein sequence ID" value="CAA9438436.1"/>
    <property type="molecule type" value="Genomic_DNA"/>
</dbReference>